<evidence type="ECO:0000313" key="3">
    <source>
        <dbReference type="Proteomes" id="UP001634393"/>
    </source>
</evidence>
<keyword evidence="3" id="KW-1185">Reference proteome</keyword>
<gene>
    <name evidence="2" type="ORF">ACJIZ3_005670</name>
</gene>
<dbReference type="Proteomes" id="UP001634393">
    <property type="component" value="Unassembled WGS sequence"/>
</dbReference>
<organism evidence="2 3">
    <name type="scientific">Penstemon smallii</name>
    <dbReference type="NCBI Taxonomy" id="265156"/>
    <lineage>
        <taxon>Eukaryota</taxon>
        <taxon>Viridiplantae</taxon>
        <taxon>Streptophyta</taxon>
        <taxon>Embryophyta</taxon>
        <taxon>Tracheophyta</taxon>
        <taxon>Spermatophyta</taxon>
        <taxon>Magnoliopsida</taxon>
        <taxon>eudicotyledons</taxon>
        <taxon>Gunneridae</taxon>
        <taxon>Pentapetalae</taxon>
        <taxon>asterids</taxon>
        <taxon>lamiids</taxon>
        <taxon>Lamiales</taxon>
        <taxon>Plantaginaceae</taxon>
        <taxon>Cheloneae</taxon>
        <taxon>Penstemon</taxon>
    </lineage>
</organism>
<evidence type="ECO:0000256" key="1">
    <source>
        <dbReference type="SAM" id="Coils"/>
    </source>
</evidence>
<accession>A0ABD3S5J1</accession>
<evidence type="ECO:0000313" key="2">
    <source>
        <dbReference type="EMBL" id="KAL3819765.1"/>
    </source>
</evidence>
<protein>
    <recommendedName>
        <fullName evidence="4">Rho termination factor N-terminal domain-containing protein</fullName>
    </recommendedName>
</protein>
<proteinExistence type="predicted"/>
<feature type="coiled-coil region" evidence="1">
    <location>
        <begin position="50"/>
        <end position="77"/>
    </location>
</feature>
<sequence>MDLSLWDSSDYLTLSYESNYHVEDHWLCDFYFGCGRDLIEEDAMNEKSCVQVLRILLNKADEEIRELEEDIVMLQCQLAWDDEDWSKPCSAALQEKIEWLDSSIESLNKVIIKDFSVELEEPGKVPPRLHDLVKPLLENYFQVKSNQLPYTIPKVFEIIYFFETSLPTRFLFPATSEYLILVLLHNIVKSTAKKSSTKNLKEKKILNNWNSEGCCGNTSKETIPLLKPAVEAEMGRNEKEDIISRKPIANPHNDKLSVKDTSTFKRQLGKRMRNSPPKKSGRQSPAILKEAIIKVSNAMVKDSSANASIEKVGSSERDERRNADMEVISKEKVNQSRFMHEGKVTISHMKSEEMETKIAKTVKLADAILDSHLIPVKIVPEELSKTPKTRVYKHAINKNVVPRKPLVKPKRNMTNISERTMALEAQATETEDTDSDTLLVLFNHKRRRASKPKKKMENKLQGQQTQEIETVVMNEVNPNYSLKLEGQEPEKTYEPAPKIDWESSSNETLVGQEKIIKKDNCSVLCIKDVENLTLRDLKTIAKNRKLPGYYALKKEELQKQLGLEPQDLK</sequence>
<keyword evidence="1" id="KW-0175">Coiled coil</keyword>
<evidence type="ECO:0008006" key="4">
    <source>
        <dbReference type="Google" id="ProtNLM"/>
    </source>
</evidence>
<name>A0ABD3S5J1_9LAMI</name>
<reference evidence="2 3" key="1">
    <citation type="submission" date="2024-12" db="EMBL/GenBank/DDBJ databases">
        <title>The unique morphological basis and parallel evolutionary history of personate flowers in Penstemon.</title>
        <authorList>
            <person name="Depatie T.H."/>
            <person name="Wessinger C.A."/>
        </authorList>
    </citation>
    <scope>NUCLEOTIDE SEQUENCE [LARGE SCALE GENOMIC DNA]</scope>
    <source>
        <strain evidence="2">WTNN_2</strain>
        <tissue evidence="2">Leaf</tissue>
    </source>
</reference>
<dbReference type="AlphaFoldDB" id="A0ABD3S5J1"/>
<dbReference type="EMBL" id="JBJXBP010000007">
    <property type="protein sequence ID" value="KAL3819765.1"/>
    <property type="molecule type" value="Genomic_DNA"/>
</dbReference>
<comment type="caution">
    <text evidence="2">The sequence shown here is derived from an EMBL/GenBank/DDBJ whole genome shotgun (WGS) entry which is preliminary data.</text>
</comment>